<dbReference type="Gene3D" id="3.40.50.300">
    <property type="entry name" value="P-loop containing nucleotide triphosphate hydrolases"/>
    <property type="match status" value="1"/>
</dbReference>
<dbReference type="RefSeq" id="XP_024677441.1">
    <property type="nucleotide sequence ID" value="XM_024829290.1"/>
</dbReference>
<dbReference type="Proteomes" id="UP000234474">
    <property type="component" value="Unassembled WGS sequence"/>
</dbReference>
<evidence type="ECO:0000256" key="1">
    <source>
        <dbReference type="ARBA" id="ARBA00005446"/>
    </source>
</evidence>
<dbReference type="OMA" id="NTANSCQ"/>
<feature type="region of interest" description="Disordered" evidence="2">
    <location>
        <begin position="21"/>
        <end position="49"/>
    </location>
</feature>
<dbReference type="VEuPathDB" id="FungiDB:P174DRAFT_455124"/>
<accession>A0A2I1BU12</accession>
<dbReference type="PROSITE" id="PS51192">
    <property type="entry name" value="HELICASE_ATP_BIND_1"/>
    <property type="match status" value="1"/>
</dbReference>
<dbReference type="GO" id="GO:0009378">
    <property type="term" value="F:four-way junction helicase activity"/>
    <property type="evidence" value="ECO:0007669"/>
    <property type="project" value="TreeGrafter"/>
</dbReference>
<dbReference type="GO" id="GO:0000724">
    <property type="term" value="P:double-strand break repair via homologous recombination"/>
    <property type="evidence" value="ECO:0007669"/>
    <property type="project" value="TreeGrafter"/>
</dbReference>
<dbReference type="OrthoDB" id="5153301at2759"/>
<dbReference type="GO" id="GO:0043138">
    <property type="term" value="F:3'-5' DNA helicase activity"/>
    <property type="evidence" value="ECO:0007669"/>
    <property type="project" value="TreeGrafter"/>
</dbReference>
<feature type="compositionally biased region" description="Polar residues" evidence="2">
    <location>
        <begin position="21"/>
        <end position="35"/>
    </location>
</feature>
<dbReference type="GO" id="GO:0003676">
    <property type="term" value="F:nucleic acid binding"/>
    <property type="evidence" value="ECO:0007669"/>
    <property type="project" value="InterPro"/>
</dbReference>
<dbReference type="AlphaFoldDB" id="A0A2I1BU12"/>
<keyword evidence="6" id="KW-1185">Reference proteome</keyword>
<gene>
    <name evidence="5" type="ORF">P174DRAFT_455124</name>
</gene>
<evidence type="ECO:0000256" key="3">
    <source>
        <dbReference type="SAM" id="Phobius"/>
    </source>
</evidence>
<dbReference type="PANTHER" id="PTHR13710">
    <property type="entry name" value="DNA HELICASE RECQ FAMILY MEMBER"/>
    <property type="match status" value="1"/>
</dbReference>
<evidence type="ECO:0000259" key="4">
    <source>
        <dbReference type="PROSITE" id="PS51192"/>
    </source>
</evidence>
<feature type="domain" description="Helicase ATP-binding" evidence="4">
    <location>
        <begin position="196"/>
        <end position="337"/>
    </location>
</feature>
<sequence>MPFINQLAAWQAAQAAQGSHTVQGSRAAQGSQPTQAWLWGPDPGTGREWSSERFREALKRETRTRLGTAIHIAAYRDIAIGISRRFLRPSTAFPHNIQEAEPAPAAMDADAEEGMDIKPPIHYTSPAWYMAVSWFSAPGHPSILGKHKWAPWEDEAEVSRMERRHQLATMDLEAAAQRMTGQPDMRFRGVQDPAMRAIQRGESPVVAVMPTGGGKSMLFMVPAFAAPGGTTIVVVPLIALRADMTRRCQELGILCVPWESQQPPNAASIVLVTPKSAVSPDFQTFLNRLRWTRRLDQIMAQLGRLVQARTQMVWLTATLPPSMEAELCRWMKYDRAAVTIYWARTSWPNVAYRVWRPDMTGVGRGPYQWIKSEAVVAFIQDRIRRAAGGKVIIYANIIGQVMAMARVLRCEAYYSEQLDKAGVLARFMGPAL</sequence>
<comment type="caution">
    <text evidence="5">The sequence shown here is derived from an EMBL/GenBank/DDBJ whole genome shotgun (WGS) entry which is preliminary data.</text>
</comment>
<dbReference type="GO" id="GO:0005524">
    <property type="term" value="F:ATP binding"/>
    <property type="evidence" value="ECO:0007669"/>
    <property type="project" value="InterPro"/>
</dbReference>
<keyword evidence="3" id="KW-0812">Transmembrane</keyword>
<comment type="similarity">
    <text evidence="1">Belongs to the helicase family. RecQ subfamily.</text>
</comment>
<evidence type="ECO:0000313" key="5">
    <source>
        <dbReference type="EMBL" id="PKX88846.1"/>
    </source>
</evidence>
<keyword evidence="3" id="KW-0472">Membrane</keyword>
<keyword evidence="3" id="KW-1133">Transmembrane helix</keyword>
<dbReference type="PANTHER" id="PTHR13710:SF154">
    <property type="entry name" value="RECQ HELICASE, PUTATIVE (AFU_ORTHOLOGUE AFUA_6G14720)-RELATED"/>
    <property type="match status" value="1"/>
</dbReference>
<evidence type="ECO:0000313" key="6">
    <source>
        <dbReference type="Proteomes" id="UP000234474"/>
    </source>
</evidence>
<dbReference type="STRING" id="1392255.A0A2I1BU12"/>
<dbReference type="InterPro" id="IPR027417">
    <property type="entry name" value="P-loop_NTPase"/>
</dbReference>
<dbReference type="GeneID" id="36536616"/>
<protein>
    <recommendedName>
        <fullName evidence="4">Helicase ATP-binding domain-containing protein</fullName>
    </recommendedName>
</protein>
<proteinExistence type="inferred from homology"/>
<dbReference type="SMART" id="SM00487">
    <property type="entry name" value="DEXDc"/>
    <property type="match status" value="1"/>
</dbReference>
<organism evidence="5 6">
    <name type="scientific">Aspergillus novofumigatus (strain IBT 16806)</name>
    <dbReference type="NCBI Taxonomy" id="1392255"/>
    <lineage>
        <taxon>Eukaryota</taxon>
        <taxon>Fungi</taxon>
        <taxon>Dikarya</taxon>
        <taxon>Ascomycota</taxon>
        <taxon>Pezizomycotina</taxon>
        <taxon>Eurotiomycetes</taxon>
        <taxon>Eurotiomycetidae</taxon>
        <taxon>Eurotiales</taxon>
        <taxon>Aspergillaceae</taxon>
        <taxon>Aspergillus</taxon>
        <taxon>Aspergillus subgen. Fumigati</taxon>
    </lineage>
</organism>
<dbReference type="GO" id="GO:0005737">
    <property type="term" value="C:cytoplasm"/>
    <property type="evidence" value="ECO:0007669"/>
    <property type="project" value="TreeGrafter"/>
</dbReference>
<dbReference type="EMBL" id="MSZS01000011">
    <property type="protein sequence ID" value="PKX88846.1"/>
    <property type="molecule type" value="Genomic_DNA"/>
</dbReference>
<dbReference type="Pfam" id="PF00270">
    <property type="entry name" value="DEAD"/>
    <property type="match status" value="1"/>
</dbReference>
<dbReference type="InterPro" id="IPR014001">
    <property type="entry name" value="Helicase_ATP-bd"/>
</dbReference>
<dbReference type="InterPro" id="IPR011545">
    <property type="entry name" value="DEAD/DEAH_box_helicase_dom"/>
</dbReference>
<dbReference type="GO" id="GO:0005694">
    <property type="term" value="C:chromosome"/>
    <property type="evidence" value="ECO:0007669"/>
    <property type="project" value="TreeGrafter"/>
</dbReference>
<dbReference type="SUPFAM" id="SSF52540">
    <property type="entry name" value="P-loop containing nucleoside triphosphate hydrolases"/>
    <property type="match status" value="1"/>
</dbReference>
<name>A0A2I1BU12_ASPN1</name>
<feature type="transmembrane region" description="Helical" evidence="3">
    <location>
        <begin position="217"/>
        <end position="240"/>
    </location>
</feature>
<reference evidence="6" key="1">
    <citation type="journal article" date="2018" name="Proc. Natl. Acad. Sci. U.S.A.">
        <title>Linking secondary metabolites to gene clusters through genome sequencing of six diverse Aspergillus species.</title>
        <authorList>
            <person name="Kaerboelling I."/>
            <person name="Vesth T.C."/>
            <person name="Frisvad J.C."/>
            <person name="Nybo J.L."/>
            <person name="Theobald S."/>
            <person name="Kuo A."/>
            <person name="Bowyer P."/>
            <person name="Matsuda Y."/>
            <person name="Mondo S."/>
            <person name="Lyhne E.K."/>
            <person name="Kogle M.E."/>
            <person name="Clum A."/>
            <person name="Lipzen A."/>
            <person name="Salamov A."/>
            <person name="Ngan C.Y."/>
            <person name="Daum C."/>
            <person name="Chiniquy J."/>
            <person name="Barry K."/>
            <person name="LaButti K."/>
            <person name="Haridas S."/>
            <person name="Simmons B.A."/>
            <person name="Magnuson J.K."/>
            <person name="Mortensen U.H."/>
            <person name="Larsen T.O."/>
            <person name="Grigoriev I.V."/>
            <person name="Baker S.E."/>
            <person name="Andersen M.R."/>
        </authorList>
    </citation>
    <scope>NUCLEOTIDE SEQUENCE [LARGE SCALE GENOMIC DNA]</scope>
    <source>
        <strain evidence="6">IBT 16806</strain>
    </source>
</reference>
<evidence type="ECO:0000256" key="2">
    <source>
        <dbReference type="SAM" id="MobiDB-lite"/>
    </source>
</evidence>